<comment type="caution">
    <text evidence="2">The sequence shown here is derived from an EMBL/GenBank/DDBJ whole genome shotgun (WGS) entry which is preliminary data.</text>
</comment>
<keyword evidence="1" id="KW-0812">Transmembrane</keyword>
<accession>A0A9X2US81</accession>
<evidence type="ECO:0000313" key="2">
    <source>
        <dbReference type="EMBL" id="MCS4119827.1"/>
    </source>
</evidence>
<name>A0A9X2US81_9BACT</name>
<organism evidence="2 4">
    <name type="scientific">Salinibacter ruber</name>
    <dbReference type="NCBI Taxonomy" id="146919"/>
    <lineage>
        <taxon>Bacteria</taxon>
        <taxon>Pseudomonadati</taxon>
        <taxon>Rhodothermota</taxon>
        <taxon>Rhodothermia</taxon>
        <taxon>Rhodothermales</taxon>
        <taxon>Salinibacteraceae</taxon>
        <taxon>Salinibacter</taxon>
    </lineage>
</organism>
<feature type="transmembrane region" description="Helical" evidence="1">
    <location>
        <begin position="98"/>
        <end position="119"/>
    </location>
</feature>
<feature type="transmembrane region" description="Helical" evidence="1">
    <location>
        <begin position="9"/>
        <end position="31"/>
    </location>
</feature>
<dbReference type="RefSeq" id="WP_013062445.1">
    <property type="nucleotide sequence ID" value="NZ_CALTRV010000020.1"/>
</dbReference>
<evidence type="ECO:0000256" key="1">
    <source>
        <dbReference type="SAM" id="Phobius"/>
    </source>
</evidence>
<dbReference type="OMA" id="CHQLPGR"/>
<dbReference type="InterPro" id="IPR019206">
    <property type="entry name" value="DUF2085_TM"/>
</dbReference>
<feature type="transmembrane region" description="Helical" evidence="1">
    <location>
        <begin position="125"/>
        <end position="143"/>
    </location>
</feature>
<protein>
    <submittedName>
        <fullName evidence="2">Membrane protein</fullName>
    </submittedName>
</protein>
<dbReference type="Proteomes" id="UP001155144">
    <property type="component" value="Unassembled WGS sequence"/>
</dbReference>
<dbReference type="Proteomes" id="UP001155110">
    <property type="component" value="Unassembled WGS sequence"/>
</dbReference>
<gene>
    <name evidence="2" type="ORF">GGP45_000145</name>
    <name evidence="3" type="ORF">GGP99_003590</name>
</gene>
<sequence length="159" mass="16522">MANARSTRLVWYGLLAATSGVLILAMLPPILPAPLQAVVREGFAPVCHQLPGRSPHFGGVPVALCDRCSGIYVGLVVGVLGTGWGTNLWVVLGAYGRYVLLGALVPLGLDWGGPLLQLWGNGPTSRILTGLLFGSVAASYVTARLLHRKARASGTGGPE</sequence>
<dbReference type="EMBL" id="JANTZM010000054">
    <property type="protein sequence ID" value="MCS4159597.1"/>
    <property type="molecule type" value="Genomic_DNA"/>
</dbReference>
<evidence type="ECO:0000313" key="4">
    <source>
        <dbReference type="Proteomes" id="UP001155144"/>
    </source>
</evidence>
<evidence type="ECO:0000313" key="3">
    <source>
        <dbReference type="EMBL" id="MCS4159597.1"/>
    </source>
</evidence>
<keyword evidence="1" id="KW-0472">Membrane</keyword>
<dbReference type="Pfam" id="PF09858">
    <property type="entry name" value="DUF2085"/>
    <property type="match status" value="1"/>
</dbReference>
<keyword evidence="1" id="KW-1133">Transmembrane helix</keyword>
<dbReference type="AlphaFoldDB" id="A0A9X2US81"/>
<dbReference type="EMBL" id="JANUBL010000001">
    <property type="protein sequence ID" value="MCS4119827.1"/>
    <property type="molecule type" value="Genomic_DNA"/>
</dbReference>
<proteinExistence type="predicted"/>
<reference evidence="2" key="1">
    <citation type="submission" date="2022-08" db="EMBL/GenBank/DDBJ databases">
        <title>Genomic Encyclopedia of Type Strains, Phase V (KMG-V): Genome sequencing to study the core and pangenomes of soil and plant-associated prokaryotes.</title>
        <authorList>
            <person name="Whitman W."/>
        </authorList>
    </citation>
    <scope>NUCLEOTIDE SEQUENCE</scope>
    <source>
        <strain evidence="3">SP3002</strain>
        <strain evidence="2">SP3026</strain>
    </source>
</reference>
<feature type="transmembrane region" description="Helical" evidence="1">
    <location>
        <begin position="71"/>
        <end position="91"/>
    </location>
</feature>